<keyword evidence="2" id="KW-1185">Reference proteome</keyword>
<evidence type="ECO:0000313" key="1">
    <source>
        <dbReference type="EMBL" id="MCL1047527.1"/>
    </source>
</evidence>
<comment type="caution">
    <text evidence="1">The sequence shown here is derived from an EMBL/GenBank/DDBJ whole genome shotgun (WGS) entry which is preliminary data.</text>
</comment>
<gene>
    <name evidence="1" type="ORF">L2737_19685</name>
</gene>
<dbReference type="EMBL" id="JAKIKU010000015">
    <property type="protein sequence ID" value="MCL1047527.1"/>
    <property type="molecule type" value="Genomic_DNA"/>
</dbReference>
<sequence length="252" mass="28337">MSFKNKGCELADLAVRKERLASKKQIIQNSIEQIEAKQLLQISWLIKSYEDVIDQLCNKKGESKDNLIMEALEANQHMIDSQVETDVLKDLKFIKQSVISRDIPLPNFKSPFTPSSQELPINKSILVDLMFGFLDIAGKAEDLGQNQGAVIKAVAQAKQQKVTNTQNRKDAIAEHTEVLRSAASEHIDSLIASIGETAVAKKYYTDLARGLRKTYQTDYETDDRPYINAIKYVLKQKGIVKPPKAERNTKST</sequence>
<accession>A0ABT0KUL1</accession>
<name>A0ABT0KUL1_9GAMM</name>
<reference evidence="1 2" key="1">
    <citation type="submission" date="2022-01" db="EMBL/GenBank/DDBJ databases">
        <title>Whole genome-based taxonomy of the Shewanellaceae.</title>
        <authorList>
            <person name="Martin-Rodriguez A.J."/>
        </authorList>
    </citation>
    <scope>NUCLEOTIDE SEQUENCE [LARGE SCALE GENOMIC DNA]</scope>
    <source>
        <strain evidence="1 2">DSM 24955</strain>
    </source>
</reference>
<dbReference type="RefSeq" id="WP_248956855.1">
    <property type="nucleotide sequence ID" value="NZ_JAKIKU010000015.1"/>
</dbReference>
<organism evidence="1 2">
    <name type="scientific">Shewanella electrodiphila</name>
    <dbReference type="NCBI Taxonomy" id="934143"/>
    <lineage>
        <taxon>Bacteria</taxon>
        <taxon>Pseudomonadati</taxon>
        <taxon>Pseudomonadota</taxon>
        <taxon>Gammaproteobacteria</taxon>
        <taxon>Alteromonadales</taxon>
        <taxon>Shewanellaceae</taxon>
        <taxon>Shewanella</taxon>
    </lineage>
</organism>
<protein>
    <submittedName>
        <fullName evidence="1">Uncharacterized protein</fullName>
    </submittedName>
</protein>
<proteinExistence type="predicted"/>
<dbReference type="Proteomes" id="UP001202134">
    <property type="component" value="Unassembled WGS sequence"/>
</dbReference>
<evidence type="ECO:0000313" key="2">
    <source>
        <dbReference type="Proteomes" id="UP001202134"/>
    </source>
</evidence>